<gene>
    <name evidence="9" type="primary">LOC107065279</name>
</gene>
<keyword evidence="3 6" id="KW-0378">Hydrolase</keyword>
<dbReference type="PANTHER" id="PTHR11559">
    <property type="entry name" value="CARBOXYLESTERASE"/>
    <property type="match status" value="1"/>
</dbReference>
<dbReference type="InterPro" id="IPR029058">
    <property type="entry name" value="AB_hydrolase_fold"/>
</dbReference>
<feature type="domain" description="Carboxylesterase type B" evidence="7">
    <location>
        <begin position="75"/>
        <end position="611"/>
    </location>
</feature>
<dbReference type="Pfam" id="PF00135">
    <property type="entry name" value="COesterase"/>
    <property type="match status" value="1"/>
</dbReference>
<comment type="similarity">
    <text evidence="1 6">Belongs to the type-B carboxylesterase/lipase family.</text>
</comment>
<proteinExistence type="inferred from homology"/>
<keyword evidence="8" id="KW-1185">Reference proteome</keyword>
<keyword evidence="4" id="KW-1015">Disulfide bond</keyword>
<keyword evidence="2" id="KW-0719">Serine esterase</keyword>
<dbReference type="GeneID" id="107065279"/>
<evidence type="ECO:0000256" key="4">
    <source>
        <dbReference type="ARBA" id="ARBA00023157"/>
    </source>
</evidence>
<protein>
    <recommendedName>
        <fullName evidence="6">Carboxylic ester hydrolase</fullName>
        <ecNumber evidence="6">3.1.1.-</ecNumber>
    </recommendedName>
</protein>
<keyword evidence="5" id="KW-0325">Glycoprotein</keyword>
<dbReference type="PROSITE" id="PS00941">
    <property type="entry name" value="CARBOXYLESTERASE_B_2"/>
    <property type="match status" value="1"/>
</dbReference>
<evidence type="ECO:0000313" key="8">
    <source>
        <dbReference type="Proteomes" id="UP000694924"/>
    </source>
</evidence>
<evidence type="ECO:0000256" key="5">
    <source>
        <dbReference type="ARBA" id="ARBA00023180"/>
    </source>
</evidence>
<dbReference type="PROSITE" id="PS00122">
    <property type="entry name" value="CARBOXYLESTERASE_B_1"/>
    <property type="match status" value="1"/>
</dbReference>
<dbReference type="InterPro" id="IPR050309">
    <property type="entry name" value="Type-B_Carboxylest/Lipase"/>
</dbReference>
<evidence type="ECO:0000313" key="9">
    <source>
        <dbReference type="RefSeq" id="XP_015174307.1"/>
    </source>
</evidence>
<evidence type="ECO:0000256" key="1">
    <source>
        <dbReference type="ARBA" id="ARBA00005964"/>
    </source>
</evidence>
<dbReference type="EC" id="3.1.1.-" evidence="6"/>
<dbReference type="Gene3D" id="3.40.50.1820">
    <property type="entry name" value="alpha/beta hydrolase"/>
    <property type="match status" value="1"/>
</dbReference>
<evidence type="ECO:0000256" key="2">
    <source>
        <dbReference type="ARBA" id="ARBA00022487"/>
    </source>
</evidence>
<accession>A0ABM1I270</accession>
<dbReference type="InterPro" id="IPR019826">
    <property type="entry name" value="Carboxylesterase_B_AS"/>
</dbReference>
<dbReference type="InterPro" id="IPR002018">
    <property type="entry name" value="CarbesteraseB"/>
</dbReference>
<dbReference type="Proteomes" id="UP000694924">
    <property type="component" value="Unplaced"/>
</dbReference>
<sequence>MPNLISIRGGELVGGPWIAQLVKEQSPGKRKIRGFESRSSFFHESYIYISLIHFICPHCSNLIFAIDFDNIDKQPPVVKTRFGSIIGKWSKSSKGLNIANFLGIPYAEPPIGNLRFRKPKAWNNSWDVIEAQSDGPPCIQLIKLNTTIGSEDCLYLNVFVPAKRPDVKHSKHPVLVFIHGGAFIKGSSNSKLYPSTYWADQQIILVTFHYRLGPFGFFSLGNSIAPGNYGLKDMVMALKWVQQNIESFGGDRNSVTLMGSSSGAASIHILSLSKKTEGLFHKYILHSGTALTPWAVHSKHKIREASESIANYLTCPTVLDVVNSLISNSIVANDNNDIKEDWNVAKSTDKRSYKMDLEIIMCMRSFDAESILIALSHHYSQHKHPYCVFVPTIEDESSEAILTMHPIEIIEKKLFRDIPGIMGVVNDEGLLKTYDLYVDSENLKIFVDQFDTILPKFLEMPYVINRHGFVNAIKDFYFEDNDINTQLQKITEITSDGIFIWSVYKTMSYLSKVMKSNLYLFYFNYFGTFSNTQVFGSKPLGISHSDDIKYFFPSLQYDLSSNTKSDTIMIHVLTELWSNFIKKGVPSTWSVPNWPAYRNHHEFMLFNGNQEVNITIEKFDNYFVLKERMNFWNNLMYNYSNQFPKWYLYDENIHDKHNGCYQLQITNCYVYILTIFMIVSIYV</sequence>
<organism evidence="8 9">
    <name type="scientific">Polistes dominula</name>
    <name type="common">European paper wasp</name>
    <name type="synonym">Vespa dominula</name>
    <dbReference type="NCBI Taxonomy" id="743375"/>
    <lineage>
        <taxon>Eukaryota</taxon>
        <taxon>Metazoa</taxon>
        <taxon>Ecdysozoa</taxon>
        <taxon>Arthropoda</taxon>
        <taxon>Hexapoda</taxon>
        <taxon>Insecta</taxon>
        <taxon>Pterygota</taxon>
        <taxon>Neoptera</taxon>
        <taxon>Endopterygota</taxon>
        <taxon>Hymenoptera</taxon>
        <taxon>Apocrita</taxon>
        <taxon>Aculeata</taxon>
        <taxon>Vespoidea</taxon>
        <taxon>Vespidae</taxon>
        <taxon>Polistinae</taxon>
        <taxon>Polistini</taxon>
        <taxon>Polistes</taxon>
    </lineage>
</organism>
<reference evidence="9" key="1">
    <citation type="submission" date="2025-08" db="UniProtKB">
        <authorList>
            <consortium name="RefSeq"/>
        </authorList>
    </citation>
    <scope>IDENTIFICATION</scope>
    <source>
        <tissue evidence="9">Whole body</tissue>
    </source>
</reference>
<name>A0ABM1I270_POLDO</name>
<evidence type="ECO:0000256" key="6">
    <source>
        <dbReference type="RuleBase" id="RU361235"/>
    </source>
</evidence>
<dbReference type="RefSeq" id="XP_015174307.1">
    <property type="nucleotide sequence ID" value="XM_015318821.1"/>
</dbReference>
<dbReference type="SUPFAM" id="SSF53474">
    <property type="entry name" value="alpha/beta-Hydrolases"/>
    <property type="match status" value="1"/>
</dbReference>
<evidence type="ECO:0000259" key="7">
    <source>
        <dbReference type="Pfam" id="PF00135"/>
    </source>
</evidence>
<dbReference type="InterPro" id="IPR019819">
    <property type="entry name" value="Carboxylesterase_B_CS"/>
</dbReference>
<evidence type="ECO:0000256" key="3">
    <source>
        <dbReference type="ARBA" id="ARBA00022801"/>
    </source>
</evidence>